<evidence type="ECO:0000256" key="1">
    <source>
        <dbReference type="SAM" id="MobiDB-lite"/>
    </source>
</evidence>
<feature type="region of interest" description="Disordered" evidence="1">
    <location>
        <begin position="1"/>
        <end position="20"/>
    </location>
</feature>
<keyword evidence="3" id="KW-0808">Transferase</keyword>
<keyword evidence="2" id="KW-1133">Transmembrane helix</keyword>
<reference evidence="3 4" key="1">
    <citation type="submission" date="2018-11" db="EMBL/GenBank/DDBJ databases">
        <title>Genome sequences of Natronomonas sp. CBA1133.</title>
        <authorList>
            <person name="Roh S.W."/>
            <person name="Cha I.-T."/>
        </authorList>
    </citation>
    <scope>NUCLEOTIDE SEQUENCE [LARGE SCALE GENOMIC DNA]</scope>
    <source>
        <strain evidence="3 4">CBA1133</strain>
    </source>
</reference>
<evidence type="ECO:0000313" key="3">
    <source>
        <dbReference type="EMBL" id="RNJ25470.1"/>
    </source>
</evidence>
<dbReference type="RefSeq" id="WP_123123665.1">
    <property type="nucleotide sequence ID" value="NZ_RJJC01000001.1"/>
</dbReference>
<comment type="caution">
    <text evidence="3">The sequence shown here is derived from an EMBL/GenBank/DDBJ whole genome shotgun (WGS) entry which is preliminary data.</text>
</comment>
<sequence>MVSYEIPFTNQEVDTSDAGESAQNMGEATLGFLTLFGITAGAAFLFNRGKAAAGVDGETEIPGV</sequence>
<keyword evidence="3" id="KW-0418">Kinase</keyword>
<evidence type="ECO:0000256" key="2">
    <source>
        <dbReference type="SAM" id="Phobius"/>
    </source>
</evidence>
<dbReference type="AlphaFoldDB" id="A0AAJ4R759"/>
<gene>
    <name evidence="3" type="ORF">Nmn1133_01360</name>
</gene>
<evidence type="ECO:0000313" key="4">
    <source>
        <dbReference type="Proteomes" id="UP000270581"/>
    </source>
</evidence>
<accession>A0AAJ4R759</accession>
<feature type="transmembrane region" description="Helical" evidence="2">
    <location>
        <begin position="28"/>
        <end position="46"/>
    </location>
</feature>
<keyword evidence="4" id="KW-1185">Reference proteome</keyword>
<protein>
    <submittedName>
        <fullName evidence="3">Sugar kinase</fullName>
    </submittedName>
</protein>
<dbReference type="EMBL" id="RJJC01000001">
    <property type="protein sequence ID" value="RNJ25470.1"/>
    <property type="molecule type" value="Genomic_DNA"/>
</dbReference>
<dbReference type="GO" id="GO:0016301">
    <property type="term" value="F:kinase activity"/>
    <property type="evidence" value="ECO:0007669"/>
    <property type="project" value="UniProtKB-KW"/>
</dbReference>
<keyword evidence="2" id="KW-0812">Transmembrane</keyword>
<dbReference type="Proteomes" id="UP000270581">
    <property type="component" value="Unassembled WGS sequence"/>
</dbReference>
<keyword evidence="2" id="KW-0472">Membrane</keyword>
<organism evidence="3 4">
    <name type="scientific">Halosegnis longus</name>
    <dbReference type="NCBI Taxonomy" id="2216012"/>
    <lineage>
        <taxon>Archaea</taxon>
        <taxon>Methanobacteriati</taxon>
        <taxon>Methanobacteriota</taxon>
        <taxon>Stenosarchaea group</taxon>
        <taxon>Halobacteria</taxon>
        <taxon>Halobacteriales</taxon>
        <taxon>Natronomonadaceae</taxon>
        <taxon>Halosegnis</taxon>
    </lineage>
</organism>
<name>A0AAJ4R759_9EURY</name>
<proteinExistence type="predicted"/>